<keyword evidence="3 5" id="KW-1133">Transmembrane helix</keyword>
<dbReference type="PANTHER" id="PTHR18945">
    <property type="entry name" value="NEUROTRANSMITTER GATED ION CHANNEL"/>
    <property type="match status" value="1"/>
</dbReference>
<feature type="domain" description="Neurotransmitter-gated ion-channel ligand-binding" evidence="6">
    <location>
        <begin position="69"/>
        <end position="195"/>
    </location>
</feature>
<dbReference type="SUPFAM" id="SSF63712">
    <property type="entry name" value="Nicotinic receptor ligand binding domain-like"/>
    <property type="match status" value="1"/>
</dbReference>
<dbReference type="Gene3D" id="2.70.170.10">
    <property type="entry name" value="Neurotransmitter-gated ion-channel ligand-binding domain"/>
    <property type="match status" value="2"/>
</dbReference>
<evidence type="ECO:0000256" key="3">
    <source>
        <dbReference type="ARBA" id="ARBA00022989"/>
    </source>
</evidence>
<comment type="subcellular location">
    <subcellularLocation>
        <location evidence="1">Membrane</location>
        <topology evidence="1">Multi-pass membrane protein</topology>
    </subcellularLocation>
</comment>
<feature type="transmembrane region" description="Helical" evidence="5">
    <location>
        <begin position="397"/>
        <end position="414"/>
    </location>
</feature>
<name>A0ABM1EB22_PRICU</name>
<dbReference type="Pfam" id="PF02932">
    <property type="entry name" value="Neur_chan_memb"/>
    <property type="match status" value="1"/>
</dbReference>
<dbReference type="InterPro" id="IPR036719">
    <property type="entry name" value="Neuro-gated_channel_TM_sf"/>
</dbReference>
<gene>
    <name evidence="9" type="primary">LOC106810527</name>
</gene>
<keyword evidence="4 5" id="KW-0472">Membrane</keyword>
<feature type="non-terminal residue" evidence="9">
    <location>
        <position position="1"/>
    </location>
</feature>
<keyword evidence="8" id="KW-1185">Reference proteome</keyword>
<evidence type="ECO:0000313" key="8">
    <source>
        <dbReference type="Proteomes" id="UP000695022"/>
    </source>
</evidence>
<feature type="transmembrane region" description="Helical" evidence="5">
    <location>
        <begin position="196"/>
        <end position="219"/>
    </location>
</feature>
<dbReference type="SUPFAM" id="SSF90112">
    <property type="entry name" value="Neurotransmitter-gated ion-channel transmembrane pore"/>
    <property type="match status" value="1"/>
</dbReference>
<dbReference type="InterPro" id="IPR036734">
    <property type="entry name" value="Neur_chan_lig-bd_sf"/>
</dbReference>
<dbReference type="InterPro" id="IPR038050">
    <property type="entry name" value="Neuro_actylchol_rec"/>
</dbReference>
<reference evidence="9" key="1">
    <citation type="submission" date="2025-08" db="UniProtKB">
        <authorList>
            <consortium name="RefSeq"/>
        </authorList>
    </citation>
    <scope>IDENTIFICATION</scope>
</reference>
<feature type="domain" description="Neurotransmitter-gated ion-channel transmembrane" evidence="7">
    <location>
        <begin position="202"/>
        <end position="413"/>
    </location>
</feature>
<evidence type="ECO:0000256" key="2">
    <source>
        <dbReference type="ARBA" id="ARBA00022692"/>
    </source>
</evidence>
<proteinExistence type="inferred from homology"/>
<sequence>FPECSGSPDAEKLFHNLLSKHNKLVRPVSNVSELVRVKMALKFSQLVNMDEKRQIMTSNVWLKQRLHSLEQNADGNYQVTLMTKATLYHNGTVAWEPPVIYKSFCEIDIQYFPFDIQKCSMKFGLWTYSGDLADLVHMSNMSSSYLERGIDLSDYSQSVEWDILEVPGERHEVFYPCCAEPFLDITYNVTLRRKTLFYTVNLIIPCVVISFLTVLVFYLPSDSGEKVTLCVSILLALTVFFLMLIEIIPQSSLSVPMFGKYLLFTMLLVTASICTTICVLNVHFRSPSTHTMGPWTKKIFLEILPAILFIKRPKDYVRKTKMNESLSRFEEASMPSFYEANKSNSVHGQARPRARLPEDIQKAIEGIHYIAEHLRSDDEDMSIRQDWKYVAMVMDRFFLWIFSLTCVIGTYALISSPPTLHNTMRAIGTTDNGGIS</sequence>
<dbReference type="CDD" id="cd19064">
    <property type="entry name" value="LGIC_TM_nAChR"/>
    <property type="match status" value="1"/>
</dbReference>
<keyword evidence="5" id="KW-0813">Transport</keyword>
<protein>
    <submittedName>
        <fullName evidence="9">Acetylcholine receptor subunit alpha-like 1</fullName>
    </submittedName>
</protein>
<dbReference type="InterPro" id="IPR018000">
    <property type="entry name" value="Neurotransmitter_ion_chnl_CS"/>
</dbReference>
<dbReference type="PRINTS" id="PR00252">
    <property type="entry name" value="NRIONCHANNEL"/>
</dbReference>
<dbReference type="Proteomes" id="UP000695022">
    <property type="component" value="Unplaced"/>
</dbReference>
<dbReference type="InterPro" id="IPR006029">
    <property type="entry name" value="Neurotrans-gated_channel_TM"/>
</dbReference>
<dbReference type="InterPro" id="IPR006201">
    <property type="entry name" value="Neur_channel"/>
</dbReference>
<evidence type="ECO:0000256" key="1">
    <source>
        <dbReference type="ARBA" id="ARBA00004141"/>
    </source>
</evidence>
<dbReference type="InterPro" id="IPR006202">
    <property type="entry name" value="Neur_chan_lig-bd"/>
</dbReference>
<dbReference type="GeneID" id="106810527"/>
<evidence type="ECO:0000256" key="5">
    <source>
        <dbReference type="RuleBase" id="RU000687"/>
    </source>
</evidence>
<evidence type="ECO:0000256" key="4">
    <source>
        <dbReference type="ARBA" id="ARBA00023136"/>
    </source>
</evidence>
<keyword evidence="5" id="KW-0407">Ion channel</keyword>
<accession>A0ABM1EB22</accession>
<evidence type="ECO:0000259" key="6">
    <source>
        <dbReference type="Pfam" id="PF02931"/>
    </source>
</evidence>
<evidence type="ECO:0000313" key="9">
    <source>
        <dbReference type="RefSeq" id="XP_014669393.1"/>
    </source>
</evidence>
<keyword evidence="2 5" id="KW-0812">Transmembrane</keyword>
<feature type="transmembrane region" description="Helical" evidence="5">
    <location>
        <begin position="231"/>
        <end position="249"/>
    </location>
</feature>
<dbReference type="PROSITE" id="PS00236">
    <property type="entry name" value="NEUROTR_ION_CHANNEL"/>
    <property type="match status" value="1"/>
</dbReference>
<evidence type="ECO:0000259" key="7">
    <source>
        <dbReference type="Pfam" id="PF02932"/>
    </source>
</evidence>
<dbReference type="Pfam" id="PF02931">
    <property type="entry name" value="Neur_chan_LBD"/>
    <property type="match status" value="2"/>
</dbReference>
<organism evidence="8 9">
    <name type="scientific">Priapulus caudatus</name>
    <name type="common">Priapulid worm</name>
    <dbReference type="NCBI Taxonomy" id="37621"/>
    <lineage>
        <taxon>Eukaryota</taxon>
        <taxon>Metazoa</taxon>
        <taxon>Ecdysozoa</taxon>
        <taxon>Scalidophora</taxon>
        <taxon>Priapulida</taxon>
        <taxon>Priapulimorpha</taxon>
        <taxon>Priapulimorphida</taxon>
        <taxon>Priapulidae</taxon>
        <taxon>Priapulus</taxon>
    </lineage>
</organism>
<dbReference type="Gene3D" id="1.20.58.390">
    <property type="entry name" value="Neurotransmitter-gated ion-channel transmembrane domain"/>
    <property type="match status" value="2"/>
</dbReference>
<keyword evidence="5" id="KW-0406">Ion transport</keyword>
<feature type="transmembrane region" description="Helical" evidence="5">
    <location>
        <begin position="261"/>
        <end position="283"/>
    </location>
</feature>
<feature type="domain" description="Neurotransmitter-gated ion-channel ligand-binding" evidence="6">
    <location>
        <begin position="11"/>
        <end position="65"/>
    </location>
</feature>
<dbReference type="RefSeq" id="XP_014669393.1">
    <property type="nucleotide sequence ID" value="XM_014813907.1"/>
</dbReference>
<comment type="similarity">
    <text evidence="5">Belongs to the ligand-gated ion channel (TC 1.A.9) family.</text>
</comment>